<evidence type="ECO:0000256" key="1">
    <source>
        <dbReference type="SAM" id="MobiDB-lite"/>
    </source>
</evidence>
<sequence>MTAGERMRLRAAYNRMAYSPSMGVTEEEQKVLMERHMAALQAAASSPGCSDKWASPTTPEQSLGAACDGEDISAEEGKPLNSFMSRKWYNQQAYSPSMGASEEEIMAKRQEASSGFEPQNASIEEEEEESWGVSLAEDQQQQEPQQQEGVAASAD</sequence>
<feature type="region of interest" description="Disordered" evidence="1">
    <location>
        <begin position="94"/>
        <end position="155"/>
    </location>
</feature>
<proteinExistence type="predicted"/>
<dbReference type="AlphaFoldDB" id="A0A7S0TEC7"/>
<organism evidence="2">
    <name type="scientific">Hemiselmis andersenii</name>
    <name type="common">Cryptophyte alga</name>
    <dbReference type="NCBI Taxonomy" id="464988"/>
    <lineage>
        <taxon>Eukaryota</taxon>
        <taxon>Cryptophyceae</taxon>
        <taxon>Cryptomonadales</taxon>
        <taxon>Hemiselmidaceae</taxon>
        <taxon>Hemiselmis</taxon>
    </lineage>
</organism>
<gene>
    <name evidence="2" type="ORF">HAND1043_LOCUS274</name>
</gene>
<feature type="compositionally biased region" description="Low complexity" evidence="1">
    <location>
        <begin position="137"/>
        <end position="148"/>
    </location>
</feature>
<accession>A0A7S0TEC7</accession>
<name>A0A7S0TEC7_HEMAN</name>
<evidence type="ECO:0000313" key="2">
    <source>
        <dbReference type="EMBL" id="CAD8733783.1"/>
    </source>
</evidence>
<protein>
    <submittedName>
        <fullName evidence="2">Uncharacterized protein</fullName>
    </submittedName>
</protein>
<reference evidence="2" key="1">
    <citation type="submission" date="2021-01" db="EMBL/GenBank/DDBJ databases">
        <authorList>
            <person name="Corre E."/>
            <person name="Pelletier E."/>
            <person name="Niang G."/>
            <person name="Scheremetjew M."/>
            <person name="Finn R."/>
            <person name="Kale V."/>
            <person name="Holt S."/>
            <person name="Cochrane G."/>
            <person name="Meng A."/>
            <person name="Brown T."/>
            <person name="Cohen L."/>
        </authorList>
    </citation>
    <scope>NUCLEOTIDE SEQUENCE</scope>
    <source>
        <strain evidence="2">CCMP441</strain>
    </source>
</reference>
<dbReference type="EMBL" id="HBFK01000440">
    <property type="protein sequence ID" value="CAD8733783.1"/>
    <property type="molecule type" value="Transcribed_RNA"/>
</dbReference>
<feature type="region of interest" description="Disordered" evidence="1">
    <location>
        <begin position="46"/>
        <end position="67"/>
    </location>
</feature>
<feature type="compositionally biased region" description="Polar residues" evidence="1">
    <location>
        <begin position="112"/>
        <end position="122"/>
    </location>
</feature>